<dbReference type="STRING" id="1514105.AOC36_05750"/>
<protein>
    <recommendedName>
        <fullName evidence="3">Peptidase M20 dimerisation domain-containing protein</fullName>
    </recommendedName>
</protein>
<evidence type="ECO:0000313" key="4">
    <source>
        <dbReference type="EMBL" id="AMC93500.1"/>
    </source>
</evidence>
<evidence type="ECO:0000259" key="3">
    <source>
        <dbReference type="Pfam" id="PF07687"/>
    </source>
</evidence>
<evidence type="ECO:0000256" key="2">
    <source>
        <dbReference type="PIRSR" id="PIRSR005962-1"/>
    </source>
</evidence>
<dbReference type="PIRSF" id="PIRSF005962">
    <property type="entry name" value="Pept_M20D_amidohydro"/>
    <property type="match status" value="1"/>
</dbReference>
<dbReference type="FunFam" id="3.30.70.360:FF:000001">
    <property type="entry name" value="N-acetyldiaminopimelate deacetylase"/>
    <property type="match status" value="1"/>
</dbReference>
<dbReference type="CDD" id="cd03886">
    <property type="entry name" value="M20_Acy1"/>
    <property type="match status" value="1"/>
</dbReference>
<dbReference type="GO" id="GO:0046872">
    <property type="term" value="F:metal ion binding"/>
    <property type="evidence" value="ECO:0007669"/>
    <property type="project" value="UniProtKB-KW"/>
</dbReference>
<dbReference type="InterPro" id="IPR036264">
    <property type="entry name" value="Bact_exopeptidase_dim_dom"/>
</dbReference>
<dbReference type="SUPFAM" id="SSF55031">
    <property type="entry name" value="Bacterial exopeptidase dimerisation domain"/>
    <property type="match status" value="1"/>
</dbReference>
<feature type="domain" description="Peptidase M20 dimerisation" evidence="3">
    <location>
        <begin position="188"/>
        <end position="281"/>
    </location>
</feature>
<dbReference type="InterPro" id="IPR011650">
    <property type="entry name" value="Peptidase_M20_dimer"/>
</dbReference>
<dbReference type="OrthoDB" id="9776731at2"/>
<feature type="binding site" evidence="2">
    <location>
        <position position="164"/>
    </location>
    <ligand>
        <name>Mn(2+)</name>
        <dbReference type="ChEBI" id="CHEBI:29035"/>
        <label>2</label>
    </ligand>
</feature>
<keyword evidence="2" id="KW-0479">Metal-binding</keyword>
<dbReference type="NCBIfam" id="TIGR01891">
    <property type="entry name" value="amidohydrolases"/>
    <property type="match status" value="1"/>
</dbReference>
<dbReference type="Proteomes" id="UP000063781">
    <property type="component" value="Chromosome"/>
</dbReference>
<feature type="binding site" evidence="2">
    <location>
        <position position="138"/>
    </location>
    <ligand>
        <name>Mn(2+)</name>
        <dbReference type="ChEBI" id="CHEBI:29035"/>
        <label>2</label>
    </ligand>
</feature>
<dbReference type="EMBL" id="CP013213">
    <property type="protein sequence ID" value="AMC93500.1"/>
    <property type="molecule type" value="Genomic_DNA"/>
</dbReference>
<organism evidence="4 5">
    <name type="scientific">Erysipelothrix larvae</name>
    <dbReference type="NCBI Taxonomy" id="1514105"/>
    <lineage>
        <taxon>Bacteria</taxon>
        <taxon>Bacillati</taxon>
        <taxon>Bacillota</taxon>
        <taxon>Erysipelotrichia</taxon>
        <taxon>Erysipelotrichales</taxon>
        <taxon>Erysipelotrichaceae</taxon>
        <taxon>Erysipelothrix</taxon>
    </lineage>
</organism>
<dbReference type="PANTHER" id="PTHR11014">
    <property type="entry name" value="PEPTIDASE M20 FAMILY MEMBER"/>
    <property type="match status" value="1"/>
</dbReference>
<dbReference type="Gene3D" id="3.30.70.360">
    <property type="match status" value="1"/>
</dbReference>
<dbReference type="KEGG" id="erl:AOC36_05750"/>
<feature type="binding site" evidence="2">
    <location>
        <position position="363"/>
    </location>
    <ligand>
        <name>Mn(2+)</name>
        <dbReference type="ChEBI" id="CHEBI:29035"/>
        <label>2</label>
    </ligand>
</feature>
<dbReference type="GO" id="GO:0050118">
    <property type="term" value="F:N-acetyldiaminopimelate deacetylase activity"/>
    <property type="evidence" value="ECO:0007669"/>
    <property type="project" value="UniProtKB-ARBA"/>
</dbReference>
<accession>A0A0X8H001</accession>
<keyword evidence="1" id="KW-0378">Hydrolase</keyword>
<dbReference type="Gene3D" id="3.40.630.10">
    <property type="entry name" value="Zn peptidases"/>
    <property type="match status" value="1"/>
</dbReference>
<dbReference type="RefSeq" id="WP_067632350.1">
    <property type="nucleotide sequence ID" value="NZ_CP013213.1"/>
</dbReference>
<dbReference type="InterPro" id="IPR017439">
    <property type="entry name" value="Amidohydrolase"/>
</dbReference>
<dbReference type="PANTHER" id="PTHR11014:SF63">
    <property type="entry name" value="METALLOPEPTIDASE, PUTATIVE (AFU_ORTHOLOGUE AFUA_6G09600)-RELATED"/>
    <property type="match status" value="1"/>
</dbReference>
<sequence>MHDNIRALAKQYLPDIQRVRRDLHAHPELAHQEFETQAKIIAELQRLGVAYSIKAETGILAEIHGSKPGKTVLLRGDMDALPILETADVDYKSTVDGVMHACGHDGHTAGLLGAVYILNEMKEHLCGTVKFMFQPAEETDGGAQPMIDEGIMENPKVDAAFGLHLGGHLQHGLIQVKHGAMYGAPDEFELEIIGRGGHAASPEQTIDPISVAIQIIQNAQFMLTRRLDPVKPTLISFTTIHAGEGLNVIPERCKVGGTIRTLYPDSREQVQAYLEQIIQHVCEMNGAQYNFNFLPSYPPLINDDAMTDFAQRTLTSFFGEKRVSEQEFPTLGAEDFAFVCQAVPASYFIVGIWEDGKPEPIHHHPQFQWNDEILETCSSALALLAYEFLSEASGRN</sequence>
<dbReference type="Pfam" id="PF01546">
    <property type="entry name" value="Peptidase_M20"/>
    <property type="match status" value="1"/>
</dbReference>
<feature type="binding site" evidence="2">
    <location>
        <position position="102"/>
    </location>
    <ligand>
        <name>Mn(2+)</name>
        <dbReference type="ChEBI" id="CHEBI:29035"/>
        <label>2</label>
    </ligand>
</feature>
<evidence type="ECO:0000313" key="5">
    <source>
        <dbReference type="Proteomes" id="UP000063781"/>
    </source>
</evidence>
<dbReference type="Pfam" id="PF07687">
    <property type="entry name" value="M20_dimer"/>
    <property type="match status" value="1"/>
</dbReference>
<reference evidence="4 5" key="1">
    <citation type="submission" date="2015-10" db="EMBL/GenBank/DDBJ databases">
        <title>Erysipelothrix larvae sp. LV19 isolated from the larval gut of the rhinoceros beetle, Trypoxylus dichotomus.</title>
        <authorList>
            <person name="Lim S."/>
            <person name="Kim B.-C."/>
        </authorList>
    </citation>
    <scope>NUCLEOTIDE SEQUENCE [LARGE SCALE GENOMIC DNA]</scope>
    <source>
        <strain evidence="4 5">LV19</strain>
    </source>
</reference>
<feature type="binding site" evidence="2">
    <location>
        <position position="104"/>
    </location>
    <ligand>
        <name>Mn(2+)</name>
        <dbReference type="ChEBI" id="CHEBI:29035"/>
        <label>2</label>
    </ligand>
</feature>
<dbReference type="GO" id="GO:0019877">
    <property type="term" value="P:diaminopimelate biosynthetic process"/>
    <property type="evidence" value="ECO:0007669"/>
    <property type="project" value="UniProtKB-ARBA"/>
</dbReference>
<keyword evidence="2" id="KW-0464">Manganese</keyword>
<dbReference type="InterPro" id="IPR002933">
    <property type="entry name" value="Peptidase_M20"/>
</dbReference>
<dbReference type="AlphaFoldDB" id="A0A0X8H001"/>
<keyword evidence="5" id="KW-1185">Reference proteome</keyword>
<name>A0A0X8H001_9FIRM</name>
<comment type="cofactor">
    <cofactor evidence="2">
        <name>Mn(2+)</name>
        <dbReference type="ChEBI" id="CHEBI:29035"/>
    </cofactor>
    <text evidence="2">The Mn(2+) ion enhances activity.</text>
</comment>
<dbReference type="SUPFAM" id="SSF53187">
    <property type="entry name" value="Zn-dependent exopeptidases"/>
    <property type="match status" value="1"/>
</dbReference>
<evidence type="ECO:0000256" key="1">
    <source>
        <dbReference type="ARBA" id="ARBA00022801"/>
    </source>
</evidence>
<gene>
    <name evidence="4" type="ORF">AOC36_05750</name>
</gene>
<proteinExistence type="predicted"/>